<name>A0A2U1AIB0_9BACT</name>
<evidence type="ECO:0000259" key="1">
    <source>
        <dbReference type="Pfam" id="PF25019"/>
    </source>
</evidence>
<dbReference type="SUPFAM" id="SSF52058">
    <property type="entry name" value="L domain-like"/>
    <property type="match status" value="1"/>
</dbReference>
<reference evidence="2 3" key="1">
    <citation type="submission" date="2018-04" db="EMBL/GenBank/DDBJ databases">
        <title>Genomic Encyclopedia of Type Strains, Phase IV (KMG-IV): sequencing the most valuable type-strain genomes for metagenomic binning, comparative biology and taxonomic classification.</title>
        <authorList>
            <person name="Goeker M."/>
        </authorList>
    </citation>
    <scope>NUCLEOTIDE SEQUENCE [LARGE SCALE GENOMIC DNA]</scope>
    <source>
        <strain evidence="2 3">DSM 100231</strain>
    </source>
</reference>
<dbReference type="EMBL" id="QEKI01000027">
    <property type="protein sequence ID" value="PVY36121.1"/>
    <property type="molecule type" value="Genomic_DNA"/>
</dbReference>
<dbReference type="Gene3D" id="3.80.10.10">
    <property type="entry name" value="Ribonuclease Inhibitor"/>
    <property type="match status" value="1"/>
</dbReference>
<dbReference type="AlphaFoldDB" id="A0A2U1AIB0"/>
<dbReference type="RefSeq" id="WP_116545445.1">
    <property type="nucleotide sequence ID" value="NZ_QEKI01000027.1"/>
</dbReference>
<dbReference type="InterPro" id="IPR032675">
    <property type="entry name" value="LRR_dom_sf"/>
</dbReference>
<keyword evidence="3" id="KW-1185">Reference proteome</keyword>
<organism evidence="2 3">
    <name type="scientific">Pontibacter virosus</name>
    <dbReference type="NCBI Taxonomy" id="1765052"/>
    <lineage>
        <taxon>Bacteria</taxon>
        <taxon>Pseudomonadati</taxon>
        <taxon>Bacteroidota</taxon>
        <taxon>Cytophagia</taxon>
        <taxon>Cytophagales</taxon>
        <taxon>Hymenobacteraceae</taxon>
        <taxon>Pontibacter</taxon>
    </lineage>
</organism>
<dbReference type="Pfam" id="PF25019">
    <property type="entry name" value="LRR_R13L1-DRL21"/>
    <property type="match status" value="1"/>
</dbReference>
<sequence>MKIEFDSVKSLNRKSTDIDVRCHKVNDLSILAKFKNLQKLQLRTFKGKDLSFLKELKELRSIVLENVIADNELEDLSSLTSLEVLTIQTPVGWDGSGK</sequence>
<dbReference type="Proteomes" id="UP000245466">
    <property type="component" value="Unassembled WGS sequence"/>
</dbReference>
<feature type="domain" description="R13L1/DRL21-like LRR repeat region" evidence="1">
    <location>
        <begin position="23"/>
        <end position="88"/>
    </location>
</feature>
<evidence type="ECO:0000313" key="2">
    <source>
        <dbReference type="EMBL" id="PVY36121.1"/>
    </source>
</evidence>
<dbReference type="InterPro" id="IPR056789">
    <property type="entry name" value="LRR_R13L1-DRL21"/>
</dbReference>
<protein>
    <recommendedName>
        <fullName evidence="1">R13L1/DRL21-like LRR repeat region domain-containing protein</fullName>
    </recommendedName>
</protein>
<evidence type="ECO:0000313" key="3">
    <source>
        <dbReference type="Proteomes" id="UP000245466"/>
    </source>
</evidence>
<gene>
    <name evidence="2" type="ORF">C8E01_1271</name>
</gene>
<accession>A0A2U1AIB0</accession>
<proteinExistence type="predicted"/>
<comment type="caution">
    <text evidence="2">The sequence shown here is derived from an EMBL/GenBank/DDBJ whole genome shotgun (WGS) entry which is preliminary data.</text>
</comment>